<sequence>MPEISVKFPLSPMDPSSFRLLELPPDLCKLVEASLDGDLGYVASLYCSSLLTQERLSIKGSREEDAVLCTPDKTYAIRSVALSNSVLVLTSPPSKEAASTDMDIEDSSNHVVIQESLKEILELVPTVPKLHRLRTMLRGMEWEEGHEDEDDEFDAEGDKQPRRRRYTYEQARSELQASDREIDAAIKEKHILVINGALRPIAPSYLHTILELLLTSLVSLSQPHESASVVELATALESDHEIQREVSCQVMRWFGDITGEDDEERWRVDVSGVVKQIGLGVLRHYKDETIPETDFIQKWRNAVGDTFEAEVTMEMLAGNYLSSSPSLSSLAAEPKASQLLTYFPRAELPTDPALRFSDLFLTRARWKATDITPFLEDIAVDAKDRDRLLLKYARAVTDVDGPWYTARAR</sequence>
<gene>
    <name evidence="1" type="ORF">K488DRAFT_58740</name>
</gene>
<dbReference type="Proteomes" id="UP000814128">
    <property type="component" value="Unassembled WGS sequence"/>
</dbReference>
<protein>
    <submittedName>
        <fullName evidence="1">Sister chromatid cohesion protein Dcc1</fullName>
    </submittedName>
</protein>
<proteinExistence type="predicted"/>
<dbReference type="EMBL" id="MU273758">
    <property type="protein sequence ID" value="KAI0028385.1"/>
    <property type="molecule type" value="Genomic_DNA"/>
</dbReference>
<evidence type="ECO:0000313" key="2">
    <source>
        <dbReference type="Proteomes" id="UP000814128"/>
    </source>
</evidence>
<accession>A0ACB8Q981</accession>
<reference evidence="1" key="1">
    <citation type="submission" date="2021-02" db="EMBL/GenBank/DDBJ databases">
        <authorList>
            <consortium name="DOE Joint Genome Institute"/>
            <person name="Ahrendt S."/>
            <person name="Looney B.P."/>
            <person name="Miyauchi S."/>
            <person name="Morin E."/>
            <person name="Drula E."/>
            <person name="Courty P.E."/>
            <person name="Chicoki N."/>
            <person name="Fauchery L."/>
            <person name="Kohler A."/>
            <person name="Kuo A."/>
            <person name="Labutti K."/>
            <person name="Pangilinan J."/>
            <person name="Lipzen A."/>
            <person name="Riley R."/>
            <person name="Andreopoulos W."/>
            <person name="He G."/>
            <person name="Johnson J."/>
            <person name="Barry K.W."/>
            <person name="Grigoriev I.V."/>
            <person name="Nagy L."/>
            <person name="Hibbett D."/>
            <person name="Henrissat B."/>
            <person name="Matheny P.B."/>
            <person name="Labbe J."/>
            <person name="Martin F."/>
        </authorList>
    </citation>
    <scope>NUCLEOTIDE SEQUENCE</scope>
    <source>
        <strain evidence="1">EC-137</strain>
    </source>
</reference>
<keyword evidence="2" id="KW-1185">Reference proteome</keyword>
<reference evidence="1" key="2">
    <citation type="journal article" date="2022" name="New Phytol.">
        <title>Evolutionary transition to the ectomycorrhizal habit in the genomes of a hyperdiverse lineage of mushroom-forming fungi.</title>
        <authorList>
            <person name="Looney B."/>
            <person name="Miyauchi S."/>
            <person name="Morin E."/>
            <person name="Drula E."/>
            <person name="Courty P.E."/>
            <person name="Kohler A."/>
            <person name="Kuo A."/>
            <person name="LaButti K."/>
            <person name="Pangilinan J."/>
            <person name="Lipzen A."/>
            <person name="Riley R."/>
            <person name="Andreopoulos W."/>
            <person name="He G."/>
            <person name="Johnson J."/>
            <person name="Nolan M."/>
            <person name="Tritt A."/>
            <person name="Barry K.W."/>
            <person name="Grigoriev I.V."/>
            <person name="Nagy L.G."/>
            <person name="Hibbett D."/>
            <person name="Henrissat B."/>
            <person name="Matheny P.B."/>
            <person name="Labbe J."/>
            <person name="Martin F.M."/>
        </authorList>
    </citation>
    <scope>NUCLEOTIDE SEQUENCE</scope>
    <source>
        <strain evidence="1">EC-137</strain>
    </source>
</reference>
<evidence type="ECO:0000313" key="1">
    <source>
        <dbReference type="EMBL" id="KAI0028385.1"/>
    </source>
</evidence>
<comment type="caution">
    <text evidence="1">The sequence shown here is derived from an EMBL/GenBank/DDBJ whole genome shotgun (WGS) entry which is preliminary data.</text>
</comment>
<organism evidence="1 2">
    <name type="scientific">Vararia minispora EC-137</name>
    <dbReference type="NCBI Taxonomy" id="1314806"/>
    <lineage>
        <taxon>Eukaryota</taxon>
        <taxon>Fungi</taxon>
        <taxon>Dikarya</taxon>
        <taxon>Basidiomycota</taxon>
        <taxon>Agaricomycotina</taxon>
        <taxon>Agaricomycetes</taxon>
        <taxon>Russulales</taxon>
        <taxon>Lachnocladiaceae</taxon>
        <taxon>Vararia</taxon>
    </lineage>
</organism>
<name>A0ACB8Q981_9AGAM</name>